<dbReference type="OrthoDB" id="2501249at2759"/>
<dbReference type="GO" id="GO:0005763">
    <property type="term" value="C:mitochondrial small ribosomal subunit"/>
    <property type="evidence" value="ECO:0007669"/>
    <property type="project" value="TreeGrafter"/>
</dbReference>
<dbReference type="AlphaFoldDB" id="A0A061HLQ8"/>
<evidence type="ECO:0000256" key="2">
    <source>
        <dbReference type="ARBA" id="ARBA00022980"/>
    </source>
</evidence>
<dbReference type="GO" id="GO:0003735">
    <property type="term" value="F:structural constituent of ribosome"/>
    <property type="evidence" value="ECO:0007669"/>
    <property type="project" value="InterPro"/>
</dbReference>
<dbReference type="GO" id="GO:0070124">
    <property type="term" value="P:mitochondrial translational initiation"/>
    <property type="evidence" value="ECO:0007669"/>
    <property type="project" value="TreeGrafter"/>
</dbReference>
<dbReference type="Proteomes" id="UP000053110">
    <property type="component" value="Unassembled WGS sequence"/>
</dbReference>
<feature type="region of interest" description="Disordered" evidence="4">
    <location>
        <begin position="65"/>
        <end position="117"/>
    </location>
</feature>
<evidence type="ECO:0000256" key="4">
    <source>
        <dbReference type="SAM" id="MobiDB-lite"/>
    </source>
</evidence>
<reference evidence="5" key="2">
    <citation type="submission" date="2013-01" db="EMBL/GenBank/DDBJ databases">
        <title>The wheat powdery mildew genome reveals unique evolution of an obligate biotroph.</title>
        <authorList>
            <person name="Oberhaensli S."/>
            <person name="Wicker T."/>
            <person name="Keller B."/>
        </authorList>
    </citation>
    <scope>NUCLEOTIDE SEQUENCE</scope>
    <source>
        <strain evidence="5">96224</strain>
    </source>
</reference>
<dbReference type="HOGENOM" id="CLU_1119978_0_0_1"/>
<keyword evidence="2" id="KW-0689">Ribosomal protein</keyword>
<feature type="compositionally biased region" description="Polar residues" evidence="4">
    <location>
        <begin position="99"/>
        <end position="117"/>
    </location>
</feature>
<proteinExistence type="inferred from homology"/>
<evidence type="ECO:0000256" key="1">
    <source>
        <dbReference type="ARBA" id="ARBA00006640"/>
    </source>
</evidence>
<feature type="compositionally biased region" description="Polar residues" evidence="4">
    <location>
        <begin position="65"/>
        <end position="91"/>
    </location>
</feature>
<dbReference type="PANTHER" id="PTHR41237:SF1">
    <property type="entry name" value="SMALL RIBOSOMAL SUBUNIT PROTEIN BS21M"/>
    <property type="match status" value="1"/>
</dbReference>
<organism evidence="6">
    <name type="scientific">Blumeria graminis f. sp. tritici 96224</name>
    <dbReference type="NCBI Taxonomy" id="1268274"/>
    <lineage>
        <taxon>Eukaryota</taxon>
        <taxon>Fungi</taxon>
        <taxon>Dikarya</taxon>
        <taxon>Ascomycota</taxon>
        <taxon>Pezizomycotina</taxon>
        <taxon>Leotiomycetes</taxon>
        <taxon>Erysiphales</taxon>
        <taxon>Erysiphaceae</taxon>
        <taxon>Blumeria</taxon>
    </lineage>
</organism>
<accession>A0A061HLQ8</accession>
<evidence type="ECO:0000256" key="3">
    <source>
        <dbReference type="ARBA" id="ARBA00023274"/>
    </source>
</evidence>
<dbReference type="EMBL" id="UIGY01000098">
    <property type="protein sequence ID" value="SUZ10836.1"/>
    <property type="molecule type" value="Genomic_DNA"/>
</dbReference>
<dbReference type="InterPro" id="IPR001911">
    <property type="entry name" value="Ribosomal_bS21"/>
</dbReference>
<dbReference type="EMBL" id="KE375071">
    <property type="protein sequence ID" value="EPQ64305.1"/>
    <property type="molecule type" value="Genomic_DNA"/>
</dbReference>
<evidence type="ECO:0000313" key="6">
    <source>
        <dbReference type="EMBL" id="SUZ10836.1"/>
    </source>
</evidence>
<protein>
    <submittedName>
        <fullName evidence="6">Bgt-3677</fullName>
    </submittedName>
</protein>
<sequence>MQFRTSAVGLVHFQSLHLNKLHIQWSAARWGRFLFNNSEICLTQNATRKISDTTPREIFRIPKTSATPKASESFTPTLPDTKANESSINKLENQRKTLRSSWVDTSSKMNSPSSKTNSINLKGMINSWINVNNTPPSARPANSSQAGKTFASPNLDSWSSSDSVFVAADKQRQTENQANWDKMLPMSSSDLSNSPTSALLKSMGDVIKMKAARQPIDLSPSSGRCVIITEKTDVMTAFKQMEVSCNKNRIRREANAQRFHERPGLKRKRLKQQRWRQRFLTGFKAVVNRVQELKRQGW</sequence>
<dbReference type="PANTHER" id="PTHR41237">
    <property type="entry name" value="37S RIBOSOMAL PROTEIN MRP21, MITOCHONDRIAL"/>
    <property type="match status" value="1"/>
</dbReference>
<reference evidence="6" key="3">
    <citation type="submission" date="2018-07" db="EMBL/GenBank/DDBJ databases">
        <authorList>
            <person name="Quirk P.G."/>
            <person name="Krulwich T.A."/>
        </authorList>
    </citation>
    <scope>NUCLEOTIDE SEQUENCE</scope>
    <source>
        <strain evidence="6">96224</strain>
    </source>
</reference>
<evidence type="ECO:0000313" key="7">
    <source>
        <dbReference type="Proteomes" id="UP000053110"/>
    </source>
</evidence>
<evidence type="ECO:0000313" key="5">
    <source>
        <dbReference type="EMBL" id="EPQ64305.1"/>
    </source>
</evidence>
<dbReference type="Pfam" id="PF01165">
    <property type="entry name" value="Ribosomal_S21"/>
    <property type="match status" value="1"/>
</dbReference>
<comment type="similarity">
    <text evidence="1">Belongs to the bacterial ribosomal protein bS21 family.</text>
</comment>
<gene>
    <name evidence="5" type="ORF">BGT96224_3677</name>
    <name evidence="6" type="ORF">BGT96224V2_LOCUS3990</name>
</gene>
<keyword evidence="3" id="KW-0687">Ribonucleoprotein</keyword>
<name>A0A061HLQ8_BLUGR</name>
<feature type="non-terminal residue" evidence="6">
    <location>
        <position position="298"/>
    </location>
</feature>
<dbReference type="InterPro" id="IPR052837">
    <property type="entry name" value="Mitoribosomal_bS21"/>
</dbReference>
<reference evidence="7" key="1">
    <citation type="journal article" date="2013" name="Nat. Genet.">
        <title>The wheat powdery mildew genome shows the unique evolution of an obligate biotroph.</title>
        <authorList>
            <person name="Wicker T."/>
            <person name="Oberhaensli S."/>
            <person name="Parlange F."/>
            <person name="Buchmann J.P."/>
            <person name="Shatalina M."/>
            <person name="Roffler S."/>
            <person name="Ben-David R."/>
            <person name="Dolezel J."/>
            <person name="Simkova H."/>
            <person name="Schulze-Lefert P."/>
            <person name="Spanu P.D."/>
            <person name="Bruggmann R."/>
            <person name="Amselem J."/>
            <person name="Quesneville H."/>
            <person name="Ver Loren van Themaat E."/>
            <person name="Paape T."/>
            <person name="Shimizu K.K."/>
            <person name="Keller B."/>
        </authorList>
    </citation>
    <scope>NUCLEOTIDE SEQUENCE [LARGE SCALE GENOMIC DNA]</scope>
    <source>
        <strain evidence="7">96224</strain>
    </source>
</reference>